<keyword evidence="6" id="KW-0614">Plasmid</keyword>
<keyword evidence="1" id="KW-0540">Nuclease</keyword>
<dbReference type="Proteomes" id="UP000595841">
    <property type="component" value="Plasmid unnamed1"/>
</dbReference>
<evidence type="ECO:0000256" key="2">
    <source>
        <dbReference type="ARBA" id="ARBA00022759"/>
    </source>
</evidence>
<reference evidence="6 7" key="1">
    <citation type="submission" date="2021-01" db="EMBL/GenBank/DDBJ databases">
        <title>Whole genome sequence of Paenibacillus sonchi LMG 24727 for comparative genomics.</title>
        <authorList>
            <person name="Lee G."/>
            <person name="Kim M.-J."/>
            <person name="Lim K."/>
            <person name="Shin J.-H."/>
        </authorList>
    </citation>
    <scope>NUCLEOTIDE SEQUENCE [LARGE SCALE GENOMIC DNA]</scope>
    <source>
        <strain evidence="6 7">LMG 24727</strain>
        <plasmid evidence="6 7">unnamed1</plasmid>
    </source>
</reference>
<dbReference type="GO" id="GO:0004519">
    <property type="term" value="F:endonuclease activity"/>
    <property type="evidence" value="ECO:0007669"/>
    <property type="project" value="UniProtKB-KW"/>
</dbReference>
<feature type="region of interest" description="Disordered" evidence="4">
    <location>
        <begin position="216"/>
        <end position="239"/>
    </location>
</feature>
<feature type="domain" description="TNase-like" evidence="5">
    <location>
        <begin position="30"/>
        <end position="162"/>
    </location>
</feature>
<keyword evidence="7" id="KW-1185">Reference proteome</keyword>
<dbReference type="SUPFAM" id="SSF50199">
    <property type="entry name" value="Staphylococcal nuclease"/>
    <property type="match status" value="1"/>
</dbReference>
<dbReference type="RefSeq" id="WP_051051794.1">
    <property type="nucleotide sequence ID" value="NZ_CP068596.1"/>
</dbReference>
<dbReference type="InterPro" id="IPR008613">
    <property type="entry name" value="Excalibur_Ca-bd_domain"/>
</dbReference>
<evidence type="ECO:0000256" key="3">
    <source>
        <dbReference type="ARBA" id="ARBA00022801"/>
    </source>
</evidence>
<feature type="compositionally biased region" description="Basic and acidic residues" evidence="4">
    <location>
        <begin position="219"/>
        <end position="239"/>
    </location>
</feature>
<dbReference type="Pfam" id="PF00565">
    <property type="entry name" value="SNase"/>
    <property type="match status" value="1"/>
</dbReference>
<evidence type="ECO:0000256" key="1">
    <source>
        <dbReference type="ARBA" id="ARBA00022722"/>
    </source>
</evidence>
<protein>
    <submittedName>
        <fullName evidence="6">Thermonuclease family protein</fullName>
    </submittedName>
</protein>
<dbReference type="InterPro" id="IPR002071">
    <property type="entry name" value="Thermonucl_AS"/>
</dbReference>
<dbReference type="PANTHER" id="PTHR12302:SF3">
    <property type="entry name" value="SERINE_THREONINE-PROTEIN KINASE 31"/>
    <property type="match status" value="1"/>
</dbReference>
<gene>
    <name evidence="6" type="ORF">JI735_34215</name>
</gene>
<dbReference type="PROSITE" id="PS01284">
    <property type="entry name" value="TNASE_2"/>
    <property type="match status" value="1"/>
</dbReference>
<dbReference type="Gene3D" id="2.40.50.90">
    <property type="match status" value="1"/>
</dbReference>
<dbReference type="CDD" id="cd00175">
    <property type="entry name" value="SNc"/>
    <property type="match status" value="1"/>
</dbReference>
<dbReference type="InterPro" id="IPR035437">
    <property type="entry name" value="SNase_OB-fold_sf"/>
</dbReference>
<dbReference type="KEGG" id="pson:JI735_34215"/>
<organism evidence="6 7">
    <name type="scientific">Paenibacillus sonchi</name>
    <dbReference type="NCBI Taxonomy" id="373687"/>
    <lineage>
        <taxon>Bacteria</taxon>
        <taxon>Bacillati</taxon>
        <taxon>Bacillota</taxon>
        <taxon>Bacilli</taxon>
        <taxon>Bacillales</taxon>
        <taxon>Paenibacillaceae</taxon>
        <taxon>Paenibacillus</taxon>
        <taxon>Paenibacillus sonchi group</taxon>
    </lineage>
</organism>
<name>A0A974SFY8_9BACL</name>
<dbReference type="PANTHER" id="PTHR12302">
    <property type="entry name" value="EBNA2 BINDING PROTEIN P100"/>
    <property type="match status" value="1"/>
</dbReference>
<dbReference type="EMBL" id="CP068596">
    <property type="protein sequence ID" value="QQZ64497.1"/>
    <property type="molecule type" value="Genomic_DNA"/>
</dbReference>
<sequence length="239" mass="26563">MFKTKRLLSWLVVVLFLSSIPFRHVTAEGMKIEAEVTAVTDGDTFTVKMPDGKKEKIRLLLVDTPETKHPDKPVQPFGPEASAYTTKILKGQTVELEFDVAQRDKYGRLLAYVYIGDKMLNELLLEKGYARVVVFQPNVKYVEQFRKIQKKAQAAKLGIWSLENYATDKPTATPKPTTKPKATTKPSATNKPAATKNPTENVYYKNCSAVRAAGAAPLHKGEPGYSKKLDRDGDGIACE</sequence>
<dbReference type="GO" id="GO:0016787">
    <property type="term" value="F:hydrolase activity"/>
    <property type="evidence" value="ECO:0007669"/>
    <property type="project" value="UniProtKB-KW"/>
</dbReference>
<dbReference type="InterPro" id="IPR016071">
    <property type="entry name" value="Staphylococal_nuclease_OB-fold"/>
</dbReference>
<accession>A0A974SFY8</accession>
<dbReference type="GO" id="GO:0003676">
    <property type="term" value="F:nucleic acid binding"/>
    <property type="evidence" value="ECO:0007669"/>
    <property type="project" value="InterPro"/>
</dbReference>
<dbReference type="SMART" id="SM00318">
    <property type="entry name" value="SNc"/>
    <property type="match status" value="1"/>
</dbReference>
<dbReference type="AlphaFoldDB" id="A0A974SFY8"/>
<dbReference type="PROSITE" id="PS50830">
    <property type="entry name" value="TNASE_3"/>
    <property type="match status" value="1"/>
</dbReference>
<proteinExistence type="predicted"/>
<evidence type="ECO:0000256" key="4">
    <source>
        <dbReference type="SAM" id="MobiDB-lite"/>
    </source>
</evidence>
<dbReference type="SMART" id="SM00894">
    <property type="entry name" value="Excalibur"/>
    <property type="match status" value="1"/>
</dbReference>
<keyword evidence="2" id="KW-0255">Endonuclease</keyword>
<evidence type="ECO:0000313" key="7">
    <source>
        <dbReference type="Proteomes" id="UP000595841"/>
    </source>
</evidence>
<feature type="region of interest" description="Disordered" evidence="4">
    <location>
        <begin position="168"/>
        <end position="198"/>
    </location>
</feature>
<geneLocation type="plasmid" evidence="6 7">
    <name>unnamed1</name>
</geneLocation>
<keyword evidence="3" id="KW-0378">Hydrolase</keyword>
<evidence type="ECO:0000313" key="6">
    <source>
        <dbReference type="EMBL" id="QQZ64497.1"/>
    </source>
</evidence>
<dbReference type="Pfam" id="PF05901">
    <property type="entry name" value="Excalibur"/>
    <property type="match status" value="1"/>
</dbReference>
<evidence type="ECO:0000259" key="5">
    <source>
        <dbReference type="PROSITE" id="PS50830"/>
    </source>
</evidence>
<feature type="compositionally biased region" description="Low complexity" evidence="4">
    <location>
        <begin position="168"/>
        <end position="196"/>
    </location>
</feature>